<dbReference type="Pfam" id="PF07670">
    <property type="entry name" value="Gate"/>
    <property type="match status" value="2"/>
</dbReference>
<feature type="transmembrane region" description="Helical" evidence="1">
    <location>
        <begin position="333"/>
        <end position="357"/>
    </location>
</feature>
<accession>A0A3B1C7G7</accession>
<dbReference type="InterPro" id="IPR011642">
    <property type="entry name" value="Gate_dom"/>
</dbReference>
<dbReference type="PANTHER" id="PTHR35793">
    <property type="entry name" value="INNER MEMBRANE PROTEIN YJIG"/>
    <property type="match status" value="1"/>
</dbReference>
<feature type="domain" description="Nucleoside transporter/FeoB GTPase Gate" evidence="2">
    <location>
        <begin position="167"/>
        <end position="276"/>
    </location>
</feature>
<evidence type="ECO:0000313" key="3">
    <source>
        <dbReference type="EMBL" id="VAX19838.1"/>
    </source>
</evidence>
<feature type="transmembrane region" description="Helical" evidence="1">
    <location>
        <begin position="486"/>
        <end position="510"/>
    </location>
</feature>
<feature type="transmembrane region" description="Helical" evidence="1">
    <location>
        <begin position="288"/>
        <end position="312"/>
    </location>
</feature>
<dbReference type="EMBL" id="UOGD01000152">
    <property type="protein sequence ID" value="VAX19838.1"/>
    <property type="molecule type" value="Genomic_DNA"/>
</dbReference>
<feature type="transmembrane region" description="Helical" evidence="1">
    <location>
        <begin position="158"/>
        <end position="179"/>
    </location>
</feature>
<feature type="domain" description="Nucleoside transporter/FeoB GTPase Gate" evidence="2">
    <location>
        <begin position="413"/>
        <end position="513"/>
    </location>
</feature>
<feature type="transmembrane region" description="Helical" evidence="1">
    <location>
        <begin position="258"/>
        <end position="282"/>
    </location>
</feature>
<feature type="transmembrane region" description="Helical" evidence="1">
    <location>
        <begin position="522"/>
        <end position="542"/>
    </location>
</feature>
<dbReference type="GO" id="GO:0005886">
    <property type="term" value="C:plasma membrane"/>
    <property type="evidence" value="ECO:0007669"/>
    <property type="project" value="TreeGrafter"/>
</dbReference>
<dbReference type="PANTHER" id="PTHR35793:SF2">
    <property type="entry name" value="INNER MEMBRANE PROTEIN YJIG"/>
    <property type="match status" value="1"/>
</dbReference>
<evidence type="ECO:0000259" key="2">
    <source>
        <dbReference type="Pfam" id="PF07670"/>
    </source>
</evidence>
<dbReference type="InterPro" id="IPR052549">
    <property type="entry name" value="SpmB"/>
</dbReference>
<protein>
    <submittedName>
        <fullName evidence="3">Spore maturation protein A</fullName>
    </submittedName>
</protein>
<organism evidence="3">
    <name type="scientific">hydrothermal vent metagenome</name>
    <dbReference type="NCBI Taxonomy" id="652676"/>
    <lineage>
        <taxon>unclassified sequences</taxon>
        <taxon>metagenomes</taxon>
        <taxon>ecological metagenomes</taxon>
    </lineage>
</organism>
<evidence type="ECO:0000256" key="1">
    <source>
        <dbReference type="SAM" id="Phobius"/>
    </source>
</evidence>
<gene>
    <name evidence="3" type="ORF">MNBD_IGNAVI01-250</name>
</gene>
<keyword evidence="1" id="KW-1133">Transmembrane helix</keyword>
<feature type="transmembrane region" description="Helical" evidence="1">
    <location>
        <begin position="411"/>
        <end position="429"/>
    </location>
</feature>
<feature type="transmembrane region" description="Helical" evidence="1">
    <location>
        <begin position="369"/>
        <end position="391"/>
    </location>
</feature>
<dbReference type="AlphaFoldDB" id="A0A3B1C7G7"/>
<reference evidence="3" key="1">
    <citation type="submission" date="2018-06" db="EMBL/GenBank/DDBJ databases">
        <authorList>
            <person name="Zhirakovskaya E."/>
        </authorList>
    </citation>
    <scope>NUCLEOTIDE SEQUENCE</scope>
</reference>
<keyword evidence="1" id="KW-0812">Transmembrane</keyword>
<proteinExistence type="predicted"/>
<name>A0A3B1C7G7_9ZZZZ</name>
<keyword evidence="1" id="KW-0472">Membrane</keyword>
<sequence length="543" mass="58110">MLNYVWLGLLVLGIATALTTDVIDQSNNKYRNGDPLPVEVWFADSIAVDQDGSYDGKIIVNAETYNKFYKTDINKNVEVNAKVTVNKEEGKNTVFFKVNDFTPEIWKYMAKVAGKEDDLLGTVKFKNKVNAHTISAEIVLEKVAFTKMKDVTNAALDYAGTAVNIAFGLIGIMALWLGVMKVAEDAGLIKIIANAVKPITKYLFPDVPSDHPAMGSMIMNIAANMLGLGNAATPFGLKAMEELDTLNENKGTATNAMVTFLAVNTAGLTLIPVTAIAIRAASGSSNPAIIIGTSIFGALCATTVGITAAKILEKFPIKKGEFGNWLRSYKKGLTVFISLIALITILVLTGALSKIFSLLSFISPDFFKAIINIVSIIAIPGLIFFFIGYGALKKVKVYEVFVEGAKEGFDVAVRIIPYLVAMLVAIGIFRAGGGMHILITMLTPITDFIGMPAEALPMAIMRPLSGSGSLGIMAEIISVYGPDSFIGILVSTFFGSTETTFYVLAVYFGAVNIRSTRHAVPAGLLADTAGILGALFIVKLLFG</sequence>